<evidence type="ECO:0000313" key="6">
    <source>
        <dbReference type="Proteomes" id="UP000243975"/>
    </source>
</evidence>
<feature type="region of interest" description="Disordered" evidence="3">
    <location>
        <begin position="88"/>
        <end position="113"/>
    </location>
</feature>
<evidence type="ECO:0000313" key="5">
    <source>
        <dbReference type="EMBL" id="KVI00776.1"/>
    </source>
</evidence>
<sequence>MEGVESKITPEISTCLAENVEGFQKCVEEILKLIEWDADFFEITTQIYDHKNSKLTTQVTELSRMYTALADQDGHLIGEFSRNCPSGIEKQHLDASDSSSPQTFEDENTKLKSRMHENESIIEIASDMQSQLELAQDELITSPEQVSSVTACSYGDVVFDTEALDSIAALPGSVLHSSSGPSAKNSFQQQPFHKSHDRSSIGENKVLCEGNAHNVNLNSSGCTTGCQIQPLELLTNSESDSLHYTGQT</sequence>
<dbReference type="PANTHER" id="PTHR32258">
    <property type="entry name" value="PROTEIN NETWORKED 4A"/>
    <property type="match status" value="1"/>
</dbReference>
<dbReference type="GO" id="GO:0003779">
    <property type="term" value="F:actin binding"/>
    <property type="evidence" value="ECO:0007669"/>
    <property type="project" value="InterPro"/>
</dbReference>
<comment type="similarity">
    <text evidence="2">Belongs to the NET family.</text>
</comment>
<dbReference type="PANTHER" id="PTHR32258:SF14">
    <property type="entry name" value="GB|AAF19561.1"/>
    <property type="match status" value="1"/>
</dbReference>
<dbReference type="STRING" id="59895.A0A103Y1F4"/>
<feature type="domain" description="NAB" evidence="4">
    <location>
        <begin position="5"/>
        <end position="72"/>
    </location>
</feature>
<protein>
    <submittedName>
        <fullName evidence="5">KIP1-like protein</fullName>
    </submittedName>
</protein>
<keyword evidence="1" id="KW-0175">Coiled coil</keyword>
<name>A0A103Y1F4_CYNCS</name>
<feature type="region of interest" description="Disordered" evidence="3">
    <location>
        <begin position="178"/>
        <end position="199"/>
    </location>
</feature>
<reference evidence="5 6" key="1">
    <citation type="journal article" date="2016" name="Sci. Rep.">
        <title>The genome sequence of the outbreeding globe artichoke constructed de novo incorporating a phase-aware low-pass sequencing strategy of F1 progeny.</title>
        <authorList>
            <person name="Scaglione D."/>
            <person name="Reyes-Chin-Wo S."/>
            <person name="Acquadro A."/>
            <person name="Froenicke L."/>
            <person name="Portis E."/>
            <person name="Beitel C."/>
            <person name="Tirone M."/>
            <person name="Mauro R."/>
            <person name="Lo Monaco A."/>
            <person name="Mauromicale G."/>
            <person name="Faccioli P."/>
            <person name="Cattivelli L."/>
            <person name="Rieseberg L."/>
            <person name="Michelmore R."/>
            <person name="Lanteri S."/>
        </authorList>
    </citation>
    <scope>NUCLEOTIDE SEQUENCE [LARGE SCALE GENOMIC DNA]</scope>
    <source>
        <strain evidence="5">2C</strain>
    </source>
</reference>
<accession>A0A103Y1F4</accession>
<dbReference type="GO" id="GO:0005774">
    <property type="term" value="C:vacuolar membrane"/>
    <property type="evidence" value="ECO:0007669"/>
    <property type="project" value="TreeGrafter"/>
</dbReference>
<dbReference type="Gramene" id="KVI00776">
    <property type="protein sequence ID" value="KVI00776"/>
    <property type="gene ID" value="Ccrd_020970"/>
</dbReference>
<feature type="compositionally biased region" description="Polar residues" evidence="3">
    <location>
        <begin position="178"/>
        <end position="192"/>
    </location>
</feature>
<dbReference type="Proteomes" id="UP000243975">
    <property type="component" value="Unassembled WGS sequence"/>
</dbReference>
<gene>
    <name evidence="5" type="ORF">Ccrd_020970</name>
</gene>
<organism evidence="5 6">
    <name type="scientific">Cynara cardunculus var. scolymus</name>
    <name type="common">Globe artichoke</name>
    <name type="synonym">Cynara scolymus</name>
    <dbReference type="NCBI Taxonomy" id="59895"/>
    <lineage>
        <taxon>Eukaryota</taxon>
        <taxon>Viridiplantae</taxon>
        <taxon>Streptophyta</taxon>
        <taxon>Embryophyta</taxon>
        <taxon>Tracheophyta</taxon>
        <taxon>Spermatophyta</taxon>
        <taxon>Magnoliopsida</taxon>
        <taxon>eudicotyledons</taxon>
        <taxon>Gunneridae</taxon>
        <taxon>Pentapetalae</taxon>
        <taxon>asterids</taxon>
        <taxon>campanulids</taxon>
        <taxon>Asterales</taxon>
        <taxon>Asteraceae</taxon>
        <taxon>Carduoideae</taxon>
        <taxon>Cardueae</taxon>
        <taxon>Carduinae</taxon>
        <taxon>Cynara</taxon>
    </lineage>
</organism>
<dbReference type="EMBL" id="LEKV01003261">
    <property type="protein sequence ID" value="KVI00776.1"/>
    <property type="molecule type" value="Genomic_DNA"/>
</dbReference>
<evidence type="ECO:0000256" key="2">
    <source>
        <dbReference type="ARBA" id="ARBA00038006"/>
    </source>
</evidence>
<dbReference type="InterPro" id="IPR051861">
    <property type="entry name" value="NET_actin-binding_domain"/>
</dbReference>
<dbReference type="Pfam" id="PF07765">
    <property type="entry name" value="KIP1"/>
    <property type="match status" value="1"/>
</dbReference>
<evidence type="ECO:0000256" key="3">
    <source>
        <dbReference type="SAM" id="MobiDB-lite"/>
    </source>
</evidence>
<evidence type="ECO:0000256" key="1">
    <source>
        <dbReference type="ARBA" id="ARBA00023054"/>
    </source>
</evidence>
<keyword evidence="6" id="KW-1185">Reference proteome</keyword>
<evidence type="ECO:0000259" key="4">
    <source>
        <dbReference type="Pfam" id="PF07765"/>
    </source>
</evidence>
<proteinExistence type="inferred from homology"/>
<dbReference type="InterPro" id="IPR011684">
    <property type="entry name" value="NAB"/>
</dbReference>
<comment type="caution">
    <text evidence="5">The sequence shown here is derived from an EMBL/GenBank/DDBJ whole genome shotgun (WGS) entry which is preliminary data.</text>
</comment>
<dbReference type="AlphaFoldDB" id="A0A103Y1F4"/>